<keyword evidence="2" id="KW-0472">Membrane</keyword>
<feature type="domain" description="Cuticlin N-terminal" evidence="3">
    <location>
        <begin position="11"/>
        <end position="78"/>
    </location>
</feature>
<organism evidence="4 5">
    <name type="scientific">Heterorhabditis bacteriophora</name>
    <name type="common">Entomopathogenic nematode worm</name>
    <dbReference type="NCBI Taxonomy" id="37862"/>
    <lineage>
        <taxon>Eukaryota</taxon>
        <taxon>Metazoa</taxon>
        <taxon>Ecdysozoa</taxon>
        <taxon>Nematoda</taxon>
        <taxon>Chromadorea</taxon>
        <taxon>Rhabditida</taxon>
        <taxon>Rhabditina</taxon>
        <taxon>Rhabditomorpha</taxon>
        <taxon>Strongyloidea</taxon>
        <taxon>Heterorhabditidae</taxon>
        <taxon>Heterorhabditis</taxon>
    </lineage>
</organism>
<keyword evidence="1" id="KW-0732">Signal</keyword>
<evidence type="ECO:0000313" key="4">
    <source>
        <dbReference type="Proteomes" id="UP000095283"/>
    </source>
</evidence>
<protein>
    <submittedName>
        <fullName evidence="5">ZP domain-containing protein</fullName>
    </submittedName>
</protein>
<evidence type="ECO:0000256" key="2">
    <source>
        <dbReference type="SAM" id="Phobius"/>
    </source>
</evidence>
<evidence type="ECO:0000256" key="1">
    <source>
        <dbReference type="ARBA" id="ARBA00022729"/>
    </source>
</evidence>
<sequence length="144" mass="16679">MAQLDDNELIGNPQIQCNSETIDMQFKTKKQFTGKVYVKGNFVRPECRVDYSKKTADGLPVGGIRLNHGACNMDRQRMLFVTKMDKAYNIKCMYREVTKTVTAHLDVRQVPNRVIWIFLHLVNMFMRFRFFAFAIVAMTAQSVS</sequence>
<evidence type="ECO:0000259" key="3">
    <source>
        <dbReference type="Pfam" id="PF25057"/>
    </source>
</evidence>
<reference evidence="5" key="1">
    <citation type="submission" date="2016-11" db="UniProtKB">
        <authorList>
            <consortium name="WormBaseParasite"/>
        </authorList>
    </citation>
    <scope>IDENTIFICATION</scope>
</reference>
<dbReference type="Pfam" id="PF25057">
    <property type="entry name" value="CUT_N"/>
    <property type="match status" value="1"/>
</dbReference>
<feature type="transmembrane region" description="Helical" evidence="2">
    <location>
        <begin position="114"/>
        <end position="138"/>
    </location>
</feature>
<name>A0A1I7X5B3_HETBA</name>
<dbReference type="InterPro" id="IPR051962">
    <property type="entry name" value="Cuticlin"/>
</dbReference>
<dbReference type="InterPro" id="IPR056953">
    <property type="entry name" value="CUT_N"/>
</dbReference>
<keyword evidence="2" id="KW-1133">Transmembrane helix</keyword>
<proteinExistence type="predicted"/>
<keyword evidence="4" id="KW-1185">Reference proteome</keyword>
<evidence type="ECO:0000313" key="5">
    <source>
        <dbReference type="WBParaSite" id="Hba_12789"/>
    </source>
</evidence>
<keyword evidence="2" id="KW-0812">Transmembrane</keyword>
<dbReference type="Proteomes" id="UP000095283">
    <property type="component" value="Unplaced"/>
</dbReference>
<dbReference type="PANTHER" id="PTHR22907:SF7">
    <property type="entry name" value="ZP DOMAIN-CONTAINING PROTEIN"/>
    <property type="match status" value="1"/>
</dbReference>
<accession>A0A1I7X5B3</accession>
<dbReference type="AlphaFoldDB" id="A0A1I7X5B3"/>
<dbReference type="PANTHER" id="PTHR22907">
    <property type="entry name" value="GH04558P"/>
    <property type="match status" value="1"/>
</dbReference>
<dbReference type="WBParaSite" id="Hba_12789">
    <property type="protein sequence ID" value="Hba_12789"/>
    <property type="gene ID" value="Hba_12789"/>
</dbReference>